<organism evidence="2 3">
    <name type="scientific">Trifolium medium</name>
    <dbReference type="NCBI Taxonomy" id="97028"/>
    <lineage>
        <taxon>Eukaryota</taxon>
        <taxon>Viridiplantae</taxon>
        <taxon>Streptophyta</taxon>
        <taxon>Embryophyta</taxon>
        <taxon>Tracheophyta</taxon>
        <taxon>Spermatophyta</taxon>
        <taxon>Magnoliopsida</taxon>
        <taxon>eudicotyledons</taxon>
        <taxon>Gunneridae</taxon>
        <taxon>Pentapetalae</taxon>
        <taxon>rosids</taxon>
        <taxon>fabids</taxon>
        <taxon>Fabales</taxon>
        <taxon>Fabaceae</taxon>
        <taxon>Papilionoideae</taxon>
        <taxon>50 kb inversion clade</taxon>
        <taxon>NPAAA clade</taxon>
        <taxon>Hologalegina</taxon>
        <taxon>IRL clade</taxon>
        <taxon>Trifolieae</taxon>
        <taxon>Trifolium</taxon>
    </lineage>
</organism>
<accession>A0A392VR44</accession>
<name>A0A392VR44_9FABA</name>
<evidence type="ECO:0000313" key="3">
    <source>
        <dbReference type="Proteomes" id="UP000265520"/>
    </source>
</evidence>
<feature type="non-terminal residue" evidence="2">
    <location>
        <position position="31"/>
    </location>
</feature>
<comment type="caution">
    <text evidence="2">The sequence shown here is derived from an EMBL/GenBank/DDBJ whole genome shotgun (WGS) entry which is preliminary data.</text>
</comment>
<dbReference type="EMBL" id="LXQA011230646">
    <property type="protein sequence ID" value="MCI89922.1"/>
    <property type="molecule type" value="Genomic_DNA"/>
</dbReference>
<reference evidence="2 3" key="1">
    <citation type="journal article" date="2018" name="Front. Plant Sci.">
        <title>Red Clover (Trifolium pratense) and Zigzag Clover (T. medium) - A Picture of Genomic Similarities and Differences.</title>
        <authorList>
            <person name="Dluhosova J."/>
            <person name="Istvanek J."/>
            <person name="Nedelnik J."/>
            <person name="Repkova J."/>
        </authorList>
    </citation>
    <scope>NUCLEOTIDE SEQUENCE [LARGE SCALE GENOMIC DNA]</scope>
    <source>
        <strain evidence="3">cv. 10/8</strain>
        <tissue evidence="2">Leaf</tissue>
    </source>
</reference>
<keyword evidence="3" id="KW-1185">Reference proteome</keyword>
<evidence type="ECO:0000256" key="1">
    <source>
        <dbReference type="SAM" id="MobiDB-lite"/>
    </source>
</evidence>
<sequence>MNDRKGKGQDRRIPYDNRGKGNDSGERKQGN</sequence>
<dbReference type="Proteomes" id="UP000265520">
    <property type="component" value="Unassembled WGS sequence"/>
</dbReference>
<feature type="region of interest" description="Disordered" evidence="1">
    <location>
        <begin position="1"/>
        <end position="31"/>
    </location>
</feature>
<proteinExistence type="predicted"/>
<evidence type="ECO:0000313" key="2">
    <source>
        <dbReference type="EMBL" id="MCI89922.1"/>
    </source>
</evidence>
<protein>
    <submittedName>
        <fullName evidence="2">Uncharacterized protein</fullName>
    </submittedName>
</protein>
<dbReference type="AlphaFoldDB" id="A0A392VR44"/>